<accession>A0A177C1S6</accession>
<gene>
    <name evidence="1" type="ORF">CC84DRAFT_1220909</name>
</gene>
<proteinExistence type="predicted"/>
<evidence type="ECO:0008006" key="3">
    <source>
        <dbReference type="Google" id="ProtNLM"/>
    </source>
</evidence>
<dbReference type="RefSeq" id="XP_018031761.1">
    <property type="nucleotide sequence ID" value="XM_018183209.1"/>
</dbReference>
<name>A0A177C1S6_9PLEO</name>
<keyword evidence="2" id="KW-1185">Reference proteome</keyword>
<evidence type="ECO:0000313" key="1">
    <source>
        <dbReference type="EMBL" id="OAG01396.1"/>
    </source>
</evidence>
<dbReference type="EMBL" id="KV441557">
    <property type="protein sequence ID" value="OAG01396.1"/>
    <property type="molecule type" value="Genomic_DNA"/>
</dbReference>
<dbReference type="GeneID" id="28766695"/>
<dbReference type="Proteomes" id="UP000077069">
    <property type="component" value="Unassembled WGS sequence"/>
</dbReference>
<reference evidence="1 2" key="1">
    <citation type="submission" date="2016-05" db="EMBL/GenBank/DDBJ databases">
        <title>Comparative analysis of secretome profiles of manganese(II)-oxidizing ascomycete fungi.</title>
        <authorList>
            <consortium name="DOE Joint Genome Institute"/>
            <person name="Zeiner C.A."/>
            <person name="Purvine S.O."/>
            <person name="Zink E.M."/>
            <person name="Wu S."/>
            <person name="Pasa-Tolic L."/>
            <person name="Chaput D.L."/>
            <person name="Haridas S."/>
            <person name="Grigoriev I.V."/>
            <person name="Santelli C.M."/>
            <person name="Hansel C.M."/>
        </authorList>
    </citation>
    <scope>NUCLEOTIDE SEQUENCE [LARGE SCALE GENOMIC DNA]</scope>
    <source>
        <strain evidence="1 2">AP3s5-JAC2a</strain>
    </source>
</reference>
<evidence type="ECO:0000313" key="2">
    <source>
        <dbReference type="Proteomes" id="UP000077069"/>
    </source>
</evidence>
<dbReference type="InParanoid" id="A0A177C1S6"/>
<dbReference type="AlphaFoldDB" id="A0A177C1S6"/>
<organism evidence="1 2">
    <name type="scientific">Paraphaeosphaeria sporulosa</name>
    <dbReference type="NCBI Taxonomy" id="1460663"/>
    <lineage>
        <taxon>Eukaryota</taxon>
        <taxon>Fungi</taxon>
        <taxon>Dikarya</taxon>
        <taxon>Ascomycota</taxon>
        <taxon>Pezizomycotina</taxon>
        <taxon>Dothideomycetes</taxon>
        <taxon>Pleosporomycetidae</taxon>
        <taxon>Pleosporales</taxon>
        <taxon>Massarineae</taxon>
        <taxon>Didymosphaeriaceae</taxon>
        <taxon>Paraphaeosphaeria</taxon>
    </lineage>
</organism>
<sequence length="138" mass="15802">MVFCDYFWSQNFPHLLDRVLDKPTYALDNFITQEHVILHELTHADIAGSQGHIDDIKVKLPSETNDVNIPRGITDESSTAYAWFAMSKYFRDAWVIHLNEPKGFINGSVTPLDSAHEQPNNGDWYAGDEFTDVEWTAE</sequence>
<protein>
    <recommendedName>
        <fullName evidence="3">Lysine-specific metallo-endopeptidase domain-containing protein</fullName>
    </recommendedName>
</protein>
<dbReference type="OrthoDB" id="3482317at2759"/>